<keyword evidence="3" id="KW-1185">Reference proteome</keyword>
<comment type="caution">
    <text evidence="2">The sequence shown here is derived from an EMBL/GenBank/DDBJ whole genome shotgun (WGS) entry which is preliminary data.</text>
</comment>
<accession>A0A7J6X2G5</accession>
<name>A0A7J6X2G5_THATH</name>
<organism evidence="2 3">
    <name type="scientific">Thalictrum thalictroides</name>
    <name type="common">Rue-anemone</name>
    <name type="synonym">Anemone thalictroides</name>
    <dbReference type="NCBI Taxonomy" id="46969"/>
    <lineage>
        <taxon>Eukaryota</taxon>
        <taxon>Viridiplantae</taxon>
        <taxon>Streptophyta</taxon>
        <taxon>Embryophyta</taxon>
        <taxon>Tracheophyta</taxon>
        <taxon>Spermatophyta</taxon>
        <taxon>Magnoliopsida</taxon>
        <taxon>Ranunculales</taxon>
        <taxon>Ranunculaceae</taxon>
        <taxon>Thalictroideae</taxon>
        <taxon>Thalictrum</taxon>
    </lineage>
</organism>
<feature type="compositionally biased region" description="Basic and acidic residues" evidence="1">
    <location>
        <begin position="361"/>
        <end position="371"/>
    </location>
</feature>
<sequence>MEIPENMLKDCHAMWAGSLIATLLNGETIDASHAMDPFAVRFDTIPLWMNFKGLHLEHYTPGIVRFIGMAAGEVVTVLLEVLVPRSEEGYRARVKVKVFEPLKKGTPAKTLHQGSVLVGFSYHLPPNVYCETCNRLGYEQGNCTFPPLEPTVDHDNIFFLDYSVENLFINDDVEQVNAASQASMVELPLALTNSPDDDCMADHEFETTGNLKVVDWIIGKEVIVGPYGTLQEMANLEKATGPSKNGYPYSENLLVSHIWTKLGLNTNGTESSSNKAHMTDIGTQTSPTCAANLGSHLDLGVNESFHEFPGFPDIYNQPLPISVNYQPEQVSRRPQIGISITEPDSPSATRRIERSPSPSSKNKETALEKGKGKIKVPYQMEEDVVRPLKKRKSDNQGTQFQNYFVQETGDTNHATIAGMWEIITSPMMINYLAARGFFVVNANGLYGENIMNINNNEGADIIRAAAAHITDLGEWEERNGLMLLPTTIDIDT</sequence>
<evidence type="ECO:0000256" key="1">
    <source>
        <dbReference type="SAM" id="MobiDB-lite"/>
    </source>
</evidence>
<dbReference type="Proteomes" id="UP000554482">
    <property type="component" value="Unassembled WGS sequence"/>
</dbReference>
<proteinExistence type="predicted"/>
<evidence type="ECO:0000313" key="3">
    <source>
        <dbReference type="Proteomes" id="UP000554482"/>
    </source>
</evidence>
<dbReference type="EMBL" id="JABWDY010006047">
    <property type="protein sequence ID" value="KAF5203936.1"/>
    <property type="molecule type" value="Genomic_DNA"/>
</dbReference>
<protein>
    <recommendedName>
        <fullName evidence="4">DUF4283 domain-containing protein</fullName>
    </recommendedName>
</protein>
<evidence type="ECO:0000313" key="2">
    <source>
        <dbReference type="EMBL" id="KAF5203936.1"/>
    </source>
</evidence>
<gene>
    <name evidence="2" type="ORF">FRX31_006474</name>
</gene>
<evidence type="ECO:0008006" key="4">
    <source>
        <dbReference type="Google" id="ProtNLM"/>
    </source>
</evidence>
<dbReference type="AlphaFoldDB" id="A0A7J6X2G5"/>
<feature type="region of interest" description="Disordered" evidence="1">
    <location>
        <begin position="337"/>
        <end position="371"/>
    </location>
</feature>
<reference evidence="2 3" key="1">
    <citation type="submission" date="2020-06" db="EMBL/GenBank/DDBJ databases">
        <title>Transcriptomic and genomic resources for Thalictrum thalictroides and T. hernandezii: Facilitating candidate gene discovery in an emerging model plant lineage.</title>
        <authorList>
            <person name="Arias T."/>
            <person name="Riano-Pachon D.M."/>
            <person name="Di Stilio V.S."/>
        </authorList>
    </citation>
    <scope>NUCLEOTIDE SEQUENCE [LARGE SCALE GENOMIC DNA]</scope>
    <source>
        <strain evidence="3">cv. WT478/WT964</strain>
        <tissue evidence="2">Leaves</tissue>
    </source>
</reference>